<accession>T1BBL2</accession>
<sequence length="396" mass="43007">MTSQSETESRGAVQLGNPILKEPLMHACLEAFDRGLVQGLKDLGGGGIASAVGELVHAGDFGMRIDLARVPLREPGLAPWEVWISESQERMALDIAPEDVETAAAIFRRYDVPFTDIGQVTRGPLEEIDWDGHPIARLRLGFRVDPKLRRRPYRVRRRRFGRAPSVPDTNLDGLVEGLALAPDSRSRESFLRVYDHEVQGRTVIKPLHGRVTSPSHGDAAVLQPRPESWKGLAIAVAAQPWTCREDPYVGGVAVVEEAARNLYSVGARPDAFTDCLNFGNPEDPRVLGDFSEAVRGLAAGARALGFAVPSGNVSFYNGGIGHEIPPTPVLMATGIVPDLRRAVTSDLKTCGDALYLVGRSLPELGGSLWARRHSDRPLAPPRPRPAETRRAGEAIL</sequence>
<evidence type="ECO:0000259" key="3">
    <source>
        <dbReference type="Pfam" id="PF00586"/>
    </source>
</evidence>
<dbReference type="HAMAP" id="MF_00420">
    <property type="entry name" value="PurL_2"/>
    <property type="match status" value="1"/>
</dbReference>
<evidence type="ECO:0000256" key="1">
    <source>
        <dbReference type="ARBA" id="ARBA00022490"/>
    </source>
</evidence>
<dbReference type="EMBL" id="AUZY01003811">
    <property type="protein sequence ID" value="EQD67252.1"/>
    <property type="molecule type" value="Genomic_DNA"/>
</dbReference>
<comment type="caution">
    <text evidence="5">The sequence shown here is derived from an EMBL/GenBank/DDBJ whole genome shotgun (WGS) entry which is preliminary data.</text>
</comment>
<dbReference type="GO" id="GO:0004642">
    <property type="term" value="F:phosphoribosylformylglycinamidine synthase activity"/>
    <property type="evidence" value="ECO:0007669"/>
    <property type="project" value="InterPro"/>
</dbReference>
<dbReference type="Gene3D" id="3.90.650.10">
    <property type="entry name" value="PurM-like C-terminal domain"/>
    <property type="match status" value="1"/>
</dbReference>
<reference evidence="5" key="1">
    <citation type="submission" date="2013-08" db="EMBL/GenBank/DDBJ databases">
        <authorList>
            <person name="Mendez C."/>
            <person name="Richter M."/>
            <person name="Ferrer M."/>
            <person name="Sanchez J."/>
        </authorList>
    </citation>
    <scope>NUCLEOTIDE SEQUENCE</scope>
</reference>
<dbReference type="Pfam" id="PF02769">
    <property type="entry name" value="AIRS_C"/>
    <property type="match status" value="1"/>
</dbReference>
<dbReference type="AlphaFoldDB" id="T1BBL2"/>
<dbReference type="InterPro" id="IPR036921">
    <property type="entry name" value="PurM-like_N_sf"/>
</dbReference>
<dbReference type="SUPFAM" id="SSF55326">
    <property type="entry name" value="PurM N-terminal domain-like"/>
    <property type="match status" value="1"/>
</dbReference>
<dbReference type="InterPro" id="IPR010074">
    <property type="entry name" value="PRibForGlyAmidine_synth_PurL"/>
</dbReference>
<organism evidence="5">
    <name type="scientific">mine drainage metagenome</name>
    <dbReference type="NCBI Taxonomy" id="410659"/>
    <lineage>
        <taxon>unclassified sequences</taxon>
        <taxon>metagenomes</taxon>
        <taxon>ecological metagenomes</taxon>
    </lineage>
</organism>
<dbReference type="PANTHER" id="PTHR43555:SF1">
    <property type="entry name" value="PHOSPHORIBOSYLFORMYLGLYCINAMIDINE SYNTHASE SUBUNIT PURL"/>
    <property type="match status" value="1"/>
</dbReference>
<feature type="domain" description="PurM-like N-terminal" evidence="3">
    <location>
        <begin position="217"/>
        <end position="336"/>
    </location>
</feature>
<gene>
    <name evidence="5" type="ORF">B1B_05995</name>
</gene>
<protein>
    <submittedName>
        <fullName evidence="5">Phosphoribosylformylglycinamidine synthase II</fullName>
    </submittedName>
</protein>
<dbReference type="SUPFAM" id="SSF56042">
    <property type="entry name" value="PurM C-terminal domain-like"/>
    <property type="match status" value="1"/>
</dbReference>
<feature type="region of interest" description="Disordered" evidence="2">
    <location>
        <begin position="372"/>
        <end position="396"/>
    </location>
</feature>
<evidence type="ECO:0000256" key="2">
    <source>
        <dbReference type="SAM" id="MobiDB-lite"/>
    </source>
</evidence>
<dbReference type="Pfam" id="PF00586">
    <property type="entry name" value="AIRS"/>
    <property type="match status" value="1"/>
</dbReference>
<dbReference type="InterPro" id="IPR010918">
    <property type="entry name" value="PurM-like_C_dom"/>
</dbReference>
<proteinExistence type="inferred from homology"/>
<dbReference type="Gene3D" id="3.30.1330.10">
    <property type="entry name" value="PurM-like, N-terminal domain"/>
    <property type="match status" value="1"/>
</dbReference>
<dbReference type="InterPro" id="IPR016188">
    <property type="entry name" value="PurM-like_N"/>
</dbReference>
<feature type="domain" description="PurM-like C-terminal" evidence="4">
    <location>
        <begin position="5"/>
        <end position="130"/>
    </location>
</feature>
<dbReference type="PANTHER" id="PTHR43555">
    <property type="entry name" value="PHOSPHORIBOSYLFORMYLGLYCINAMIDINE SYNTHASE SUBUNIT PURL"/>
    <property type="match status" value="1"/>
</dbReference>
<dbReference type="CDD" id="cd02204">
    <property type="entry name" value="PurL_repeat2"/>
    <property type="match status" value="1"/>
</dbReference>
<feature type="compositionally biased region" description="Basic and acidic residues" evidence="2">
    <location>
        <begin position="384"/>
        <end position="396"/>
    </location>
</feature>
<dbReference type="GO" id="GO:0006189">
    <property type="term" value="P:'de novo' IMP biosynthetic process"/>
    <property type="evidence" value="ECO:0007669"/>
    <property type="project" value="InterPro"/>
</dbReference>
<feature type="non-terminal residue" evidence="5">
    <location>
        <position position="396"/>
    </location>
</feature>
<name>T1BBL2_9ZZZZ</name>
<reference evidence="5" key="2">
    <citation type="journal article" date="2014" name="ISME J.">
        <title>Microbial stratification in low pH oxic and suboxic macroscopic growths along an acid mine drainage.</title>
        <authorList>
            <person name="Mendez-Garcia C."/>
            <person name="Mesa V."/>
            <person name="Sprenger R.R."/>
            <person name="Richter M."/>
            <person name="Diez M.S."/>
            <person name="Solano J."/>
            <person name="Bargiela R."/>
            <person name="Golyshina O.V."/>
            <person name="Manteca A."/>
            <person name="Ramos J.L."/>
            <person name="Gallego J.R."/>
            <person name="Llorente I."/>
            <person name="Martins Dos Santos V.A."/>
            <person name="Jensen O.N."/>
            <person name="Pelaez A.I."/>
            <person name="Sanchez J."/>
            <person name="Ferrer M."/>
        </authorList>
    </citation>
    <scope>NUCLEOTIDE SEQUENCE</scope>
</reference>
<evidence type="ECO:0000259" key="4">
    <source>
        <dbReference type="Pfam" id="PF02769"/>
    </source>
</evidence>
<dbReference type="InterPro" id="IPR036676">
    <property type="entry name" value="PurM-like_C_sf"/>
</dbReference>
<keyword evidence="1" id="KW-0963">Cytoplasm</keyword>
<evidence type="ECO:0000313" key="5">
    <source>
        <dbReference type="EMBL" id="EQD67252.1"/>
    </source>
</evidence>